<dbReference type="Pfam" id="PF07714">
    <property type="entry name" value="PK_Tyr_Ser-Thr"/>
    <property type="match status" value="1"/>
</dbReference>
<dbReference type="GO" id="GO:0004713">
    <property type="term" value="F:protein tyrosine kinase activity"/>
    <property type="evidence" value="ECO:0007669"/>
    <property type="project" value="InterPro"/>
</dbReference>
<accession>A0A6A2YJX9</accession>
<reference evidence="6" key="1">
    <citation type="submission" date="2019-09" db="EMBL/GenBank/DDBJ databases">
        <title>Draft genome information of white flower Hibiscus syriacus.</title>
        <authorList>
            <person name="Kim Y.-M."/>
        </authorList>
    </citation>
    <scope>NUCLEOTIDE SEQUENCE [LARGE SCALE GENOMIC DNA]</scope>
    <source>
        <strain evidence="6">YM2019G1</strain>
    </source>
</reference>
<comment type="caution">
    <text evidence="6">The sequence shown here is derived from an EMBL/GenBank/DDBJ whole genome shotgun (WGS) entry which is preliminary data.</text>
</comment>
<evidence type="ECO:0000256" key="2">
    <source>
        <dbReference type="ARBA" id="ARBA00023157"/>
    </source>
</evidence>
<dbReference type="InterPro" id="IPR003609">
    <property type="entry name" value="Pan_app"/>
</dbReference>
<dbReference type="PROSITE" id="PS50948">
    <property type="entry name" value="PAN"/>
    <property type="match status" value="1"/>
</dbReference>
<dbReference type="EMBL" id="VEPZ02001369">
    <property type="protein sequence ID" value="KAE8676994.1"/>
    <property type="molecule type" value="Genomic_DNA"/>
</dbReference>
<keyword evidence="6" id="KW-0418">Kinase</keyword>
<dbReference type="InterPro" id="IPR001245">
    <property type="entry name" value="Ser-Thr/Tyr_kinase_cat_dom"/>
</dbReference>
<sequence>MQMGFYFYSACRFLIVFSKASTAVDTISPSESLTDSMTLVSSEGNFVLGFFSPGTSRNSYLGNWFNNIPMHTVVWVANRINPINDSSGSLKIETSGRIVLQVQNTTAVWSTNTTASVQNPVLQLLDSGMKIGVDLRTGLDRRLASWKNWDDLSPGLPIDYCDRYGLCGPTANCDSSKLPAYQCFKGFRPKSPERWSSLDYSGGCVHSKPLNCQSGDGFIRVDNVQTPDTTNYWVNRTMNLRECRDRCLRNCSCMGYSNLDITRGGSGCAMWFGDLLNIKQLQSEGQDLYVRVSASDAENPSDKENKDENEDMELAVFELGTIAQATHSFSFLYKLGEGGSLKYCKIFLGTLPNGQELAVKRLSKSSGQGLNEFENEVKLIAKLQNRNLVRLLGCCIQGDERMLVRRRTNMNVYFPGQKHSEVLTCGYMAPEYATDGLFSVKSDVFSFFWIISGRKNRGFYHADQIGNLIEQAWILWKEGKPLDVADDFVVGTGNISELLRCINISLLCVQQHPEERPSMSCVVHMLGSHNELPSPKQPGFLFITHLVDVLVGDEKSSID</sequence>
<dbReference type="Gene3D" id="1.10.510.10">
    <property type="entry name" value="Transferase(Phosphotransferase) domain 1"/>
    <property type="match status" value="1"/>
</dbReference>
<dbReference type="PROSITE" id="PS50927">
    <property type="entry name" value="BULB_LECTIN"/>
    <property type="match status" value="1"/>
</dbReference>
<dbReference type="Gene3D" id="3.50.4.10">
    <property type="entry name" value="Hepatocyte Growth Factor"/>
    <property type="match status" value="1"/>
</dbReference>
<evidence type="ECO:0000313" key="7">
    <source>
        <dbReference type="Proteomes" id="UP000436088"/>
    </source>
</evidence>
<protein>
    <submittedName>
        <fullName evidence="6">S-locus lectin protein kinase family protein</fullName>
    </submittedName>
</protein>
<dbReference type="Pfam" id="PF08276">
    <property type="entry name" value="PAN_2"/>
    <property type="match status" value="1"/>
</dbReference>
<dbReference type="Pfam" id="PF01453">
    <property type="entry name" value="B_lectin"/>
    <property type="match status" value="1"/>
</dbReference>
<dbReference type="SMART" id="SM00473">
    <property type="entry name" value="PAN_AP"/>
    <property type="match status" value="1"/>
</dbReference>
<dbReference type="PANTHER" id="PTHR32444">
    <property type="entry name" value="BULB-TYPE LECTIN DOMAIN-CONTAINING PROTEIN"/>
    <property type="match status" value="1"/>
</dbReference>
<evidence type="ECO:0000259" key="5">
    <source>
        <dbReference type="PROSITE" id="PS50948"/>
    </source>
</evidence>
<dbReference type="Gene3D" id="2.90.10.10">
    <property type="entry name" value="Bulb-type lectin domain"/>
    <property type="match status" value="1"/>
</dbReference>
<dbReference type="InterPro" id="IPR001480">
    <property type="entry name" value="Bulb-type_lectin_dom"/>
</dbReference>
<gene>
    <name evidence="6" type="ORF">F3Y22_tig00111564pilonHSYRG00012</name>
</gene>
<dbReference type="SUPFAM" id="SSF56112">
    <property type="entry name" value="Protein kinase-like (PK-like)"/>
    <property type="match status" value="1"/>
</dbReference>
<evidence type="ECO:0000259" key="4">
    <source>
        <dbReference type="PROSITE" id="PS50927"/>
    </source>
</evidence>
<keyword evidence="6" id="KW-0808">Transferase</keyword>
<evidence type="ECO:0000256" key="1">
    <source>
        <dbReference type="ARBA" id="ARBA00022729"/>
    </source>
</evidence>
<organism evidence="6 7">
    <name type="scientific">Hibiscus syriacus</name>
    <name type="common">Rose of Sharon</name>
    <dbReference type="NCBI Taxonomy" id="106335"/>
    <lineage>
        <taxon>Eukaryota</taxon>
        <taxon>Viridiplantae</taxon>
        <taxon>Streptophyta</taxon>
        <taxon>Embryophyta</taxon>
        <taxon>Tracheophyta</taxon>
        <taxon>Spermatophyta</taxon>
        <taxon>Magnoliopsida</taxon>
        <taxon>eudicotyledons</taxon>
        <taxon>Gunneridae</taxon>
        <taxon>Pentapetalae</taxon>
        <taxon>rosids</taxon>
        <taxon>malvids</taxon>
        <taxon>Malvales</taxon>
        <taxon>Malvaceae</taxon>
        <taxon>Malvoideae</taxon>
        <taxon>Hibiscus</taxon>
    </lineage>
</organism>
<feature type="domain" description="Bulb-type lectin" evidence="4">
    <location>
        <begin position="24"/>
        <end position="145"/>
    </location>
</feature>
<dbReference type="CDD" id="cd01098">
    <property type="entry name" value="PAN_AP_plant"/>
    <property type="match status" value="1"/>
</dbReference>
<dbReference type="AlphaFoldDB" id="A0A6A2YJX9"/>
<name>A0A6A2YJX9_HIBSY</name>
<dbReference type="SUPFAM" id="SSF51110">
    <property type="entry name" value="alpha-D-mannose-specific plant lectins"/>
    <property type="match status" value="1"/>
</dbReference>
<feature type="domain" description="Apple" evidence="5">
    <location>
        <begin position="212"/>
        <end position="293"/>
    </location>
</feature>
<dbReference type="GO" id="GO:0030246">
    <property type="term" value="F:carbohydrate binding"/>
    <property type="evidence" value="ECO:0007669"/>
    <property type="project" value="UniProtKB-KW"/>
</dbReference>
<evidence type="ECO:0000313" key="6">
    <source>
        <dbReference type="EMBL" id="KAE8676994.1"/>
    </source>
</evidence>
<dbReference type="PANTHER" id="PTHR32444:SF234">
    <property type="entry name" value="RECEPTOR-LIKE SERINE_THREONINE-PROTEIN KINASE"/>
    <property type="match status" value="1"/>
</dbReference>
<keyword evidence="7" id="KW-1185">Reference proteome</keyword>
<keyword evidence="1" id="KW-0732">Signal</keyword>
<dbReference type="SMART" id="SM00108">
    <property type="entry name" value="B_lectin"/>
    <property type="match status" value="1"/>
</dbReference>
<dbReference type="GO" id="GO:0048544">
    <property type="term" value="P:recognition of pollen"/>
    <property type="evidence" value="ECO:0007669"/>
    <property type="project" value="InterPro"/>
</dbReference>
<dbReference type="InterPro" id="IPR036426">
    <property type="entry name" value="Bulb-type_lectin_dom_sf"/>
</dbReference>
<dbReference type="InterPro" id="IPR000858">
    <property type="entry name" value="S_locus_glycoprot_dom"/>
</dbReference>
<dbReference type="InterPro" id="IPR011009">
    <property type="entry name" value="Kinase-like_dom_sf"/>
</dbReference>
<keyword evidence="3" id="KW-0325">Glycoprotein</keyword>
<dbReference type="CDD" id="cd00028">
    <property type="entry name" value="B_lectin"/>
    <property type="match status" value="1"/>
</dbReference>
<dbReference type="Pfam" id="PF00954">
    <property type="entry name" value="S_locus_glycop"/>
    <property type="match status" value="1"/>
</dbReference>
<evidence type="ECO:0000256" key="3">
    <source>
        <dbReference type="ARBA" id="ARBA00023180"/>
    </source>
</evidence>
<proteinExistence type="predicted"/>
<keyword evidence="2" id="KW-1015">Disulfide bond</keyword>
<dbReference type="SMART" id="SM00219">
    <property type="entry name" value="TyrKc"/>
    <property type="match status" value="1"/>
</dbReference>
<dbReference type="InterPro" id="IPR020635">
    <property type="entry name" value="Tyr_kinase_cat_dom"/>
</dbReference>
<dbReference type="FunFam" id="3.30.200.20:FF:000924">
    <property type="entry name" value="Uncharacterized protein"/>
    <property type="match status" value="1"/>
</dbReference>
<dbReference type="Proteomes" id="UP000436088">
    <property type="component" value="Unassembled WGS sequence"/>
</dbReference>
<dbReference type="Gene3D" id="3.30.200.20">
    <property type="entry name" value="Phosphorylase Kinase, domain 1"/>
    <property type="match status" value="1"/>
</dbReference>